<comment type="similarity">
    <text evidence="1">Belongs to the sel-1 family.</text>
</comment>
<dbReference type="EMBL" id="BEXD01000157">
    <property type="protein sequence ID" value="GBB84810.1"/>
    <property type="molecule type" value="Genomic_DNA"/>
</dbReference>
<dbReference type="Gene3D" id="1.25.40.10">
    <property type="entry name" value="Tetratricopeptide repeat domain"/>
    <property type="match status" value="2"/>
</dbReference>
<dbReference type="InterPro" id="IPR050767">
    <property type="entry name" value="Sel1_AlgK"/>
</dbReference>
<sequence length="514" mass="59108">MSKELQDDETSGSDTESASISEPHIHSIKTESLFTESRAASILSQFSVSDQDEVFVPNKEQRERENKFLGYYECLIDNSKLSIPTISISTARIDLHVVKSRKTEVEEGKHLVLTKIKESPSIKNTSILVITGKGRKIDRDDKGNIINEKLLKTLSKKKSNYEEWTGTKFNEFPGWMQKVKHLLDGEPIKGLGNYEVFIKKAVNASEISEDTLELLKREAEKEDDVIHKLALAGFYLKGNERNNGNYYETSKCYMEAKDLCLKAAKLKSNEAKLCLGYIYSVSLNRNKDHNPKKAKKLFKKVAKKTNDKRMAGIAMRNIATLFHNEDISPNLLKKFASLMLNGKPLHLKKAEKWYERSLKFNDSQSAYQLGLLYENNFDGSINDNIENKNKAEIFFRQAVQFDENNLYAEAKLGRILVNSKKDINKGLKMLENTAEKGLDMGQTYLGEFYENAKNYEKAIELYSKAAKQKRGYYSHAAQCRLDKLNVTRDDILKYYRDERKYGYIETEENFERIL</sequence>
<feature type="region of interest" description="Disordered" evidence="2">
    <location>
        <begin position="1"/>
        <end position="24"/>
    </location>
</feature>
<dbReference type="EMBL" id="BLAL01000231">
    <property type="protein sequence ID" value="GES94207.1"/>
    <property type="molecule type" value="Genomic_DNA"/>
</dbReference>
<evidence type="ECO:0000313" key="4">
    <source>
        <dbReference type="EMBL" id="GBB93436.1"/>
    </source>
</evidence>
<gene>
    <name evidence="5" type="ORF">RCL2_002095400</name>
    <name evidence="4" type="ORF">RclHR1_02170017</name>
    <name evidence="3" type="ORF">RclHR1_11390004</name>
</gene>
<evidence type="ECO:0000313" key="6">
    <source>
        <dbReference type="Proteomes" id="UP000247702"/>
    </source>
</evidence>
<reference evidence="3 6" key="1">
    <citation type="submission" date="2017-11" db="EMBL/GenBank/DDBJ databases">
        <title>The genome of Rhizophagus clarus HR1 reveals common genetic basis of auxotrophy among arbuscular mycorrhizal fungi.</title>
        <authorList>
            <person name="Kobayashi Y."/>
        </authorList>
    </citation>
    <scope>NUCLEOTIDE SEQUENCE [LARGE SCALE GENOMIC DNA]</scope>
    <source>
        <strain evidence="3 6">HR1</strain>
    </source>
</reference>
<dbReference type="OrthoDB" id="2316077at2759"/>
<dbReference type="AlphaFoldDB" id="A0A2Z6Q4B3"/>
<dbReference type="InterPro" id="IPR011990">
    <property type="entry name" value="TPR-like_helical_dom_sf"/>
</dbReference>
<dbReference type="PANTHER" id="PTHR11102:SF160">
    <property type="entry name" value="ERAD-ASSOCIATED E3 UBIQUITIN-PROTEIN LIGASE COMPONENT HRD3"/>
    <property type="match status" value="1"/>
</dbReference>
<dbReference type="EMBL" id="BEXD01001302">
    <property type="protein sequence ID" value="GBB93436.1"/>
    <property type="molecule type" value="Genomic_DNA"/>
</dbReference>
<dbReference type="InterPro" id="IPR006597">
    <property type="entry name" value="Sel1-like"/>
</dbReference>
<comment type="caution">
    <text evidence="3">The sequence shown here is derived from an EMBL/GenBank/DDBJ whole genome shotgun (WGS) entry which is preliminary data.</text>
</comment>
<keyword evidence="6" id="KW-1185">Reference proteome</keyword>
<accession>A0A2Z6Q4B3</accession>
<evidence type="ECO:0000313" key="5">
    <source>
        <dbReference type="EMBL" id="GES94207.1"/>
    </source>
</evidence>
<dbReference type="Proteomes" id="UP000615446">
    <property type="component" value="Unassembled WGS sequence"/>
</dbReference>
<protein>
    <submittedName>
        <fullName evidence="5">Sel1-like repeat protein</fullName>
    </submittedName>
</protein>
<name>A0A2Z6Q4B3_9GLOM</name>
<evidence type="ECO:0000313" key="3">
    <source>
        <dbReference type="EMBL" id="GBB84810.1"/>
    </source>
</evidence>
<evidence type="ECO:0000256" key="2">
    <source>
        <dbReference type="SAM" id="MobiDB-lite"/>
    </source>
</evidence>
<dbReference type="SMART" id="SM00671">
    <property type="entry name" value="SEL1"/>
    <property type="match status" value="5"/>
</dbReference>
<organism evidence="3 6">
    <name type="scientific">Rhizophagus clarus</name>
    <dbReference type="NCBI Taxonomy" id="94130"/>
    <lineage>
        <taxon>Eukaryota</taxon>
        <taxon>Fungi</taxon>
        <taxon>Fungi incertae sedis</taxon>
        <taxon>Mucoromycota</taxon>
        <taxon>Glomeromycotina</taxon>
        <taxon>Glomeromycetes</taxon>
        <taxon>Glomerales</taxon>
        <taxon>Glomeraceae</taxon>
        <taxon>Rhizophagus</taxon>
    </lineage>
</organism>
<evidence type="ECO:0000256" key="1">
    <source>
        <dbReference type="ARBA" id="ARBA00038101"/>
    </source>
</evidence>
<proteinExistence type="inferred from homology"/>
<reference evidence="5" key="2">
    <citation type="submission" date="2019-10" db="EMBL/GenBank/DDBJ databases">
        <title>Conservation and host-specific expression of non-tandemly repeated heterogenous ribosome RNA gene in arbuscular mycorrhizal fungi.</title>
        <authorList>
            <person name="Maeda T."/>
            <person name="Kobayashi Y."/>
            <person name="Nakagawa T."/>
            <person name="Ezawa T."/>
            <person name="Yamaguchi K."/>
            <person name="Bino T."/>
            <person name="Nishimoto Y."/>
            <person name="Shigenobu S."/>
            <person name="Kawaguchi M."/>
        </authorList>
    </citation>
    <scope>NUCLEOTIDE SEQUENCE</scope>
    <source>
        <strain evidence="5">HR1</strain>
    </source>
</reference>
<dbReference type="SUPFAM" id="SSF81901">
    <property type="entry name" value="HCP-like"/>
    <property type="match status" value="1"/>
</dbReference>
<dbReference type="Proteomes" id="UP000247702">
    <property type="component" value="Unassembled WGS sequence"/>
</dbReference>
<dbReference type="PANTHER" id="PTHR11102">
    <property type="entry name" value="SEL-1-LIKE PROTEIN"/>
    <property type="match status" value="1"/>
</dbReference>
<feature type="compositionally biased region" description="Acidic residues" evidence="2">
    <location>
        <begin position="1"/>
        <end position="11"/>
    </location>
</feature>